<protein>
    <submittedName>
        <fullName evidence="7">Alcohol dehydrogenase</fullName>
    </submittedName>
</protein>
<dbReference type="Pfam" id="PF25137">
    <property type="entry name" value="ADH_Fe_C"/>
    <property type="match status" value="1"/>
</dbReference>
<evidence type="ECO:0000259" key="6">
    <source>
        <dbReference type="Pfam" id="PF25137"/>
    </source>
</evidence>
<feature type="domain" description="Alcohol dehydrogenase iron-type/glycerol dehydrogenase GldA" evidence="5">
    <location>
        <begin position="40"/>
        <end position="210"/>
    </location>
</feature>
<name>A0A4R3JD05_9PROT</name>
<dbReference type="Proteomes" id="UP000295304">
    <property type="component" value="Unassembled WGS sequence"/>
</dbReference>
<dbReference type="InterPro" id="IPR001670">
    <property type="entry name" value="ADH_Fe/GldA"/>
</dbReference>
<keyword evidence="8" id="KW-1185">Reference proteome</keyword>
<dbReference type="FunFam" id="3.40.50.1970:FF:000003">
    <property type="entry name" value="Alcohol dehydrogenase, iron-containing"/>
    <property type="match status" value="1"/>
</dbReference>
<evidence type="ECO:0000259" key="5">
    <source>
        <dbReference type="Pfam" id="PF00465"/>
    </source>
</evidence>
<feature type="domain" description="Fe-containing alcohol dehydrogenase-like C-terminal" evidence="6">
    <location>
        <begin position="222"/>
        <end position="429"/>
    </location>
</feature>
<sequence>MTFAPHPPLATPRKVARLKGVLMPSPRAPLPPFTIARLPRLVFGAGTIAQLPGEIAALGRRVLIVTGGRSFMEGPHCAPLLAEVTRSGAKYFQLAIAGEPSPELIDDAVRQYKGAGVEAVVGIGGGSALDGAKAIAGLLTSGDSVMDFLEGVGPERPYRGPALPFIAVPTTAGTGSEATKNAVLGRHGPEGFKKSFRSDALVARLAIVDPDLLFSCPKSVVAANAMDAFTQLLESLVSTRANVMTRALAWSGLEAFNDGLWTAWRSADGDTPTPRRSHALQRLAYAAMISGICLAQTGLGSVHGLAAPLGAFFQIPHGVACAAVLAAATMVNIEALRERDPENPALDLYARAGTLIGGGEDDTPPGDPLEALCVTLRGWTETLNIPRLGHFGVGPDDIARLVANSRGSSMKTNPVALSDAEIAAIVRRSL</sequence>
<evidence type="ECO:0000313" key="7">
    <source>
        <dbReference type="EMBL" id="TCS63557.1"/>
    </source>
</evidence>
<evidence type="ECO:0000256" key="1">
    <source>
        <dbReference type="ARBA" id="ARBA00001962"/>
    </source>
</evidence>
<dbReference type="Gene3D" id="1.20.1090.10">
    <property type="entry name" value="Dehydroquinate synthase-like - alpha domain"/>
    <property type="match status" value="1"/>
</dbReference>
<gene>
    <name evidence="7" type="ORF">EDD55_103180</name>
</gene>
<proteinExistence type="inferred from homology"/>
<comment type="similarity">
    <text evidence="2">Belongs to the iron-containing alcohol dehydrogenase family.</text>
</comment>
<dbReference type="InterPro" id="IPR056798">
    <property type="entry name" value="ADH_Fe_C"/>
</dbReference>
<reference evidence="7 8" key="1">
    <citation type="submission" date="2019-03" db="EMBL/GenBank/DDBJ databases">
        <title>Genomic Encyclopedia of Type Strains, Phase IV (KMG-IV): sequencing the most valuable type-strain genomes for metagenomic binning, comparative biology and taxonomic classification.</title>
        <authorList>
            <person name="Goeker M."/>
        </authorList>
    </citation>
    <scope>NUCLEOTIDE SEQUENCE [LARGE SCALE GENOMIC DNA]</scope>
    <source>
        <strain evidence="7 8">DSM 101688</strain>
    </source>
</reference>
<evidence type="ECO:0000256" key="4">
    <source>
        <dbReference type="ARBA" id="ARBA00049243"/>
    </source>
</evidence>
<evidence type="ECO:0000256" key="3">
    <source>
        <dbReference type="ARBA" id="ARBA00023002"/>
    </source>
</evidence>
<comment type="cofactor">
    <cofactor evidence="1">
        <name>Fe cation</name>
        <dbReference type="ChEBI" id="CHEBI:24875"/>
    </cofactor>
</comment>
<dbReference type="PANTHER" id="PTHR11496">
    <property type="entry name" value="ALCOHOL DEHYDROGENASE"/>
    <property type="match status" value="1"/>
</dbReference>
<evidence type="ECO:0000313" key="8">
    <source>
        <dbReference type="Proteomes" id="UP000295304"/>
    </source>
</evidence>
<comment type="caution">
    <text evidence="7">The sequence shown here is derived from an EMBL/GenBank/DDBJ whole genome shotgun (WGS) entry which is preliminary data.</text>
</comment>
<dbReference type="SUPFAM" id="SSF56796">
    <property type="entry name" value="Dehydroquinate synthase-like"/>
    <property type="match status" value="1"/>
</dbReference>
<keyword evidence="3" id="KW-0560">Oxidoreductase</keyword>
<dbReference type="AlphaFoldDB" id="A0A4R3JD05"/>
<accession>A0A4R3JD05</accession>
<dbReference type="CDD" id="cd08183">
    <property type="entry name" value="Fe-ADH-like"/>
    <property type="match status" value="1"/>
</dbReference>
<dbReference type="EMBL" id="SLZW01000003">
    <property type="protein sequence ID" value="TCS63557.1"/>
    <property type="molecule type" value="Genomic_DNA"/>
</dbReference>
<comment type="catalytic activity">
    <reaction evidence="4">
        <text>a primary alcohol + NAD(+) = an aldehyde + NADH + H(+)</text>
        <dbReference type="Rhea" id="RHEA:10736"/>
        <dbReference type="ChEBI" id="CHEBI:15378"/>
        <dbReference type="ChEBI" id="CHEBI:15734"/>
        <dbReference type="ChEBI" id="CHEBI:17478"/>
        <dbReference type="ChEBI" id="CHEBI:57540"/>
        <dbReference type="ChEBI" id="CHEBI:57945"/>
        <dbReference type="EC" id="1.1.1.1"/>
    </reaction>
</comment>
<dbReference type="GO" id="GO:0046872">
    <property type="term" value="F:metal ion binding"/>
    <property type="evidence" value="ECO:0007669"/>
    <property type="project" value="InterPro"/>
</dbReference>
<dbReference type="Pfam" id="PF00465">
    <property type="entry name" value="Fe-ADH"/>
    <property type="match status" value="1"/>
</dbReference>
<dbReference type="PANTHER" id="PTHR11496:SF102">
    <property type="entry name" value="ALCOHOL DEHYDROGENASE 4"/>
    <property type="match status" value="1"/>
</dbReference>
<dbReference type="InterPro" id="IPR039697">
    <property type="entry name" value="Alcohol_dehydrogenase_Fe"/>
</dbReference>
<organism evidence="7 8">
    <name type="scientific">Varunaivibrio sulfuroxidans</name>
    <dbReference type="NCBI Taxonomy" id="1773489"/>
    <lineage>
        <taxon>Bacteria</taxon>
        <taxon>Pseudomonadati</taxon>
        <taxon>Pseudomonadota</taxon>
        <taxon>Alphaproteobacteria</taxon>
        <taxon>Rhodospirillales</taxon>
        <taxon>Magnetovibrionaceae</taxon>
        <taxon>Varunaivibrio</taxon>
    </lineage>
</organism>
<dbReference type="GO" id="GO:0004022">
    <property type="term" value="F:alcohol dehydrogenase (NAD+) activity"/>
    <property type="evidence" value="ECO:0007669"/>
    <property type="project" value="UniProtKB-EC"/>
</dbReference>
<dbReference type="Gene3D" id="3.40.50.1970">
    <property type="match status" value="1"/>
</dbReference>
<evidence type="ECO:0000256" key="2">
    <source>
        <dbReference type="ARBA" id="ARBA00007358"/>
    </source>
</evidence>